<keyword evidence="3 9" id="KW-0444">Lipid biosynthesis</keyword>
<evidence type="ECO:0000259" key="12">
    <source>
        <dbReference type="PROSITE" id="PS52004"/>
    </source>
</evidence>
<dbReference type="InterPro" id="IPR000794">
    <property type="entry name" value="Beta-ketoacyl_synthase"/>
</dbReference>
<protein>
    <recommendedName>
        <fullName evidence="9">3-oxoacyl-[acyl-carrier-protein] synthase</fullName>
    </recommendedName>
</protein>
<dbReference type="InterPro" id="IPR014030">
    <property type="entry name" value="Ketoacyl_synth_N"/>
</dbReference>
<keyword evidence="6" id="KW-0443">Lipid metabolism</keyword>
<dbReference type="GO" id="GO:0006633">
    <property type="term" value="P:fatty acid biosynthetic process"/>
    <property type="evidence" value="ECO:0007669"/>
    <property type="project" value="UniProtKB-KW"/>
</dbReference>
<evidence type="ECO:0000256" key="3">
    <source>
        <dbReference type="ARBA" id="ARBA00022516"/>
    </source>
</evidence>
<dbReference type="GO" id="GO:0004315">
    <property type="term" value="F:3-oxoacyl-[acyl-carrier-protein] synthase activity"/>
    <property type="evidence" value="ECO:0007669"/>
    <property type="project" value="InterPro"/>
</dbReference>
<dbReference type="InterPro" id="IPR020841">
    <property type="entry name" value="PKS_Beta-ketoAc_synthase_dom"/>
</dbReference>
<evidence type="ECO:0000256" key="4">
    <source>
        <dbReference type="ARBA" id="ARBA00022679"/>
    </source>
</evidence>
<evidence type="ECO:0000256" key="10">
    <source>
        <dbReference type="PIRSR" id="PIRSR000447-1"/>
    </source>
</evidence>
<evidence type="ECO:0000313" key="14">
    <source>
        <dbReference type="Proteomes" id="UP001321749"/>
    </source>
</evidence>
<dbReference type="PIRSF" id="PIRSF000447">
    <property type="entry name" value="KAS_II"/>
    <property type="match status" value="1"/>
</dbReference>
<evidence type="ECO:0000256" key="1">
    <source>
        <dbReference type="ARBA" id="ARBA00005194"/>
    </source>
</evidence>
<keyword evidence="5" id="KW-0276">Fatty acid metabolism</keyword>
<comment type="similarity">
    <text evidence="2 9 11">Belongs to the thiolase-like superfamily. Beta-ketoacyl-ACP synthases family.</text>
</comment>
<dbReference type="AlphaFoldDB" id="A0AAV9HNT6"/>
<dbReference type="SUPFAM" id="SSF53901">
    <property type="entry name" value="Thiolase-like"/>
    <property type="match status" value="2"/>
</dbReference>
<keyword evidence="7 9" id="KW-0275">Fatty acid biosynthesis</keyword>
<dbReference type="FunFam" id="3.40.47.10:FF:000015">
    <property type="entry name" value="3-oxoacyl-[acyl-carrier-protein] synthase, mitochondrial"/>
    <property type="match status" value="1"/>
</dbReference>
<proteinExistence type="inferred from homology"/>
<dbReference type="Proteomes" id="UP001321749">
    <property type="component" value="Unassembled WGS sequence"/>
</dbReference>
<dbReference type="PANTHER" id="PTHR11712:SF336">
    <property type="entry name" value="3-OXOACYL-[ACYL-CARRIER-PROTEIN] SYNTHASE, MITOCHONDRIAL"/>
    <property type="match status" value="1"/>
</dbReference>
<dbReference type="Pfam" id="PF00109">
    <property type="entry name" value="ketoacyl-synt"/>
    <property type="match status" value="1"/>
</dbReference>
<accession>A0AAV9HNT6</accession>
<evidence type="ECO:0000313" key="13">
    <source>
        <dbReference type="EMBL" id="KAK4461690.1"/>
    </source>
</evidence>
<dbReference type="InterPro" id="IPR018201">
    <property type="entry name" value="Ketoacyl_synth_AS"/>
</dbReference>
<dbReference type="NCBIfam" id="NF005589">
    <property type="entry name" value="PRK07314.1"/>
    <property type="match status" value="1"/>
</dbReference>
<dbReference type="PROSITE" id="PS00606">
    <property type="entry name" value="KS3_1"/>
    <property type="match status" value="1"/>
</dbReference>
<evidence type="ECO:0000256" key="2">
    <source>
        <dbReference type="ARBA" id="ARBA00008467"/>
    </source>
</evidence>
<feature type="active site" description="For beta-ketoacyl synthase activity" evidence="10">
    <location>
        <position position="176"/>
    </location>
</feature>
<keyword evidence="8" id="KW-0012">Acyltransferase</keyword>
<gene>
    <name evidence="13" type="ORF">QBC42DRAFT_177927</name>
</gene>
<dbReference type="Gene3D" id="3.40.47.10">
    <property type="match status" value="2"/>
</dbReference>
<evidence type="ECO:0000256" key="5">
    <source>
        <dbReference type="ARBA" id="ARBA00022832"/>
    </source>
</evidence>
<dbReference type="Pfam" id="PF02801">
    <property type="entry name" value="Ketoacyl-synt_C"/>
    <property type="match status" value="1"/>
</dbReference>
<dbReference type="InterPro" id="IPR016039">
    <property type="entry name" value="Thiolase-like"/>
</dbReference>
<name>A0AAV9HNT6_9PEZI</name>
<feature type="domain" description="Ketosynthase family 3 (KS3)" evidence="12">
    <location>
        <begin position="1"/>
        <end position="429"/>
    </location>
</feature>
<evidence type="ECO:0000256" key="8">
    <source>
        <dbReference type="ARBA" id="ARBA00023315"/>
    </source>
</evidence>
<comment type="caution">
    <text evidence="13">The sequence shown here is derived from an EMBL/GenBank/DDBJ whole genome shotgun (WGS) entry which is preliminary data.</text>
</comment>
<sequence length="431" mass="45394">MRRVVVTGLGAVTPLGVGVRSTWKRLIAAESGLVSVADRSPKWKDLTSTVAGIVPVAKGDRFADHEIWRASDYLSSSDQRRMSRFAQYAIAASEMALRESGWEPETEAQLDATGVCLGSGIGNLHDFYETSITFHEDGYKKVSPLFVPKILINLGAGHLAMRHGFRGPNHTATTACTTGAHSIGDAARFIAFGDADVMIAGGAESCIHPLTFAGFGRSRSLSTAFNHAPEASCRPFDADRDGFVVAEGAAVVILEELEHAKTRGANILAEVRGYGCSGDAYHMTAPREDGSGALAAMKRALRNAGVKPKEVDYINAHATGTQVGDVAEAVAIRSLMLSEDGVDAESKVTVSSTKGAHGHLLGAAGAIEALISILAITEGVVPPTLNLHQPNVGPLFNFVPLQAQEKKVKVAVSNSFGFGGTNASLVFSKLE</sequence>
<reference evidence="13" key="2">
    <citation type="submission" date="2023-06" db="EMBL/GenBank/DDBJ databases">
        <authorList>
            <consortium name="Lawrence Berkeley National Laboratory"/>
            <person name="Mondo S.J."/>
            <person name="Hensen N."/>
            <person name="Bonometti L."/>
            <person name="Westerberg I."/>
            <person name="Brannstrom I.O."/>
            <person name="Guillou S."/>
            <person name="Cros-Aarteil S."/>
            <person name="Calhoun S."/>
            <person name="Haridas S."/>
            <person name="Kuo A."/>
            <person name="Pangilinan J."/>
            <person name="Riley R."/>
            <person name="Labutti K."/>
            <person name="Andreopoulos B."/>
            <person name="Lipzen A."/>
            <person name="Chen C."/>
            <person name="Yanf M."/>
            <person name="Daum C."/>
            <person name="Ng V."/>
            <person name="Clum A."/>
            <person name="Steindorff A."/>
            <person name="Ohm R."/>
            <person name="Martin F."/>
            <person name="Silar P."/>
            <person name="Natvig D."/>
            <person name="Lalanne C."/>
            <person name="Gautier V."/>
            <person name="Ament-Velasquez S.L."/>
            <person name="Kruys A."/>
            <person name="Hutchinson M.I."/>
            <person name="Powell A.J."/>
            <person name="Barry K."/>
            <person name="Miller A.N."/>
            <person name="Grigoriev I.V."/>
            <person name="Debuchy R."/>
            <person name="Gladieux P."/>
            <person name="Thoren M.H."/>
            <person name="Johannesson H."/>
        </authorList>
    </citation>
    <scope>NUCLEOTIDE SEQUENCE</scope>
    <source>
        <strain evidence="13">PSN324</strain>
    </source>
</reference>
<evidence type="ECO:0000256" key="6">
    <source>
        <dbReference type="ARBA" id="ARBA00023098"/>
    </source>
</evidence>
<organism evidence="13 14">
    <name type="scientific">Cladorrhinum samala</name>
    <dbReference type="NCBI Taxonomy" id="585594"/>
    <lineage>
        <taxon>Eukaryota</taxon>
        <taxon>Fungi</taxon>
        <taxon>Dikarya</taxon>
        <taxon>Ascomycota</taxon>
        <taxon>Pezizomycotina</taxon>
        <taxon>Sordariomycetes</taxon>
        <taxon>Sordariomycetidae</taxon>
        <taxon>Sordariales</taxon>
        <taxon>Podosporaceae</taxon>
        <taxon>Cladorrhinum</taxon>
    </lineage>
</organism>
<dbReference type="GO" id="GO:0005739">
    <property type="term" value="C:mitochondrion"/>
    <property type="evidence" value="ECO:0007669"/>
    <property type="project" value="TreeGrafter"/>
</dbReference>
<dbReference type="PANTHER" id="PTHR11712">
    <property type="entry name" value="POLYKETIDE SYNTHASE-RELATED"/>
    <property type="match status" value="1"/>
</dbReference>
<evidence type="ECO:0000256" key="9">
    <source>
        <dbReference type="PIRNR" id="PIRNR000447"/>
    </source>
</evidence>
<dbReference type="InterPro" id="IPR017568">
    <property type="entry name" value="3-oxoacyl-ACP_synth-2"/>
</dbReference>
<evidence type="ECO:0000256" key="7">
    <source>
        <dbReference type="ARBA" id="ARBA00023160"/>
    </source>
</evidence>
<dbReference type="EMBL" id="MU864986">
    <property type="protein sequence ID" value="KAK4461690.1"/>
    <property type="molecule type" value="Genomic_DNA"/>
</dbReference>
<comment type="pathway">
    <text evidence="1">Lipid metabolism; fatty acid biosynthesis.</text>
</comment>
<dbReference type="SMART" id="SM00825">
    <property type="entry name" value="PKS_KS"/>
    <property type="match status" value="1"/>
</dbReference>
<keyword evidence="14" id="KW-1185">Reference proteome</keyword>
<keyword evidence="4 9" id="KW-0808">Transferase</keyword>
<reference evidence="13" key="1">
    <citation type="journal article" date="2023" name="Mol. Phylogenet. Evol.">
        <title>Genome-scale phylogeny and comparative genomics of the fungal order Sordariales.</title>
        <authorList>
            <person name="Hensen N."/>
            <person name="Bonometti L."/>
            <person name="Westerberg I."/>
            <person name="Brannstrom I.O."/>
            <person name="Guillou S."/>
            <person name="Cros-Aarteil S."/>
            <person name="Calhoun S."/>
            <person name="Haridas S."/>
            <person name="Kuo A."/>
            <person name="Mondo S."/>
            <person name="Pangilinan J."/>
            <person name="Riley R."/>
            <person name="LaButti K."/>
            <person name="Andreopoulos B."/>
            <person name="Lipzen A."/>
            <person name="Chen C."/>
            <person name="Yan M."/>
            <person name="Daum C."/>
            <person name="Ng V."/>
            <person name="Clum A."/>
            <person name="Steindorff A."/>
            <person name="Ohm R.A."/>
            <person name="Martin F."/>
            <person name="Silar P."/>
            <person name="Natvig D.O."/>
            <person name="Lalanne C."/>
            <person name="Gautier V."/>
            <person name="Ament-Velasquez S.L."/>
            <person name="Kruys A."/>
            <person name="Hutchinson M.I."/>
            <person name="Powell A.J."/>
            <person name="Barry K."/>
            <person name="Miller A.N."/>
            <person name="Grigoriev I.V."/>
            <person name="Debuchy R."/>
            <person name="Gladieux P."/>
            <person name="Hiltunen Thoren M."/>
            <person name="Johannesson H."/>
        </authorList>
    </citation>
    <scope>NUCLEOTIDE SEQUENCE</scope>
    <source>
        <strain evidence="13">PSN324</strain>
    </source>
</reference>
<dbReference type="NCBIfam" id="TIGR03150">
    <property type="entry name" value="fabF"/>
    <property type="match status" value="1"/>
</dbReference>
<dbReference type="InterPro" id="IPR014031">
    <property type="entry name" value="Ketoacyl_synth_C"/>
</dbReference>
<evidence type="ECO:0000256" key="11">
    <source>
        <dbReference type="RuleBase" id="RU003694"/>
    </source>
</evidence>
<dbReference type="CDD" id="cd00834">
    <property type="entry name" value="KAS_I_II"/>
    <property type="match status" value="1"/>
</dbReference>
<dbReference type="FunFam" id="3.40.47.10:FF:000024">
    <property type="entry name" value="3-oxoacyl-[acyl-carrier-protein] synthase, mitochondrial"/>
    <property type="match status" value="1"/>
</dbReference>
<dbReference type="PROSITE" id="PS52004">
    <property type="entry name" value="KS3_2"/>
    <property type="match status" value="1"/>
</dbReference>